<dbReference type="EMBL" id="JNAH01000003">
    <property type="protein sequence ID" value="KGF88305.1"/>
    <property type="molecule type" value="Genomic_DNA"/>
</dbReference>
<dbReference type="Proteomes" id="UP000030598">
    <property type="component" value="Unassembled WGS sequence"/>
</dbReference>
<dbReference type="GO" id="GO:0008236">
    <property type="term" value="F:serine-type peptidase activity"/>
    <property type="evidence" value="ECO:0007669"/>
    <property type="project" value="InterPro"/>
</dbReference>
<accession>A0A0A1ZFU6</accession>
<dbReference type="InterPro" id="IPR001375">
    <property type="entry name" value="Peptidase_S9_cat"/>
</dbReference>
<evidence type="ECO:0000313" key="3">
    <source>
        <dbReference type="Proteomes" id="UP000030598"/>
    </source>
</evidence>
<dbReference type="eggNOG" id="COG1506">
    <property type="taxonomic scope" value="Bacteria"/>
</dbReference>
<dbReference type="Gene3D" id="3.40.50.1820">
    <property type="entry name" value="alpha/beta hydrolase"/>
    <property type="match status" value="1"/>
</dbReference>
<dbReference type="InterPro" id="IPR029058">
    <property type="entry name" value="AB_hydrolase_fold"/>
</dbReference>
<feature type="domain" description="Peptidase S9 prolyl oligopeptidase catalytic" evidence="1">
    <location>
        <begin position="434"/>
        <end position="640"/>
    </location>
</feature>
<dbReference type="Pfam" id="PF00326">
    <property type="entry name" value="Peptidase_S9"/>
    <property type="match status" value="1"/>
</dbReference>
<name>A0A0A1ZFU6_PROMR</name>
<organism evidence="2 3">
    <name type="scientific">Prochlorococcus marinus str. GP2</name>
    <dbReference type="NCBI Taxonomy" id="59925"/>
    <lineage>
        <taxon>Bacteria</taxon>
        <taxon>Bacillati</taxon>
        <taxon>Cyanobacteriota</taxon>
        <taxon>Cyanophyceae</taxon>
        <taxon>Synechococcales</taxon>
        <taxon>Prochlorococcaceae</taxon>
        <taxon>Prochlorococcus</taxon>
    </lineage>
</organism>
<evidence type="ECO:0000313" key="2">
    <source>
        <dbReference type="EMBL" id="KGF88305.1"/>
    </source>
</evidence>
<dbReference type="RefSeq" id="WP_032523852.1">
    <property type="nucleotide sequence ID" value="NZ_CP138934.1"/>
</dbReference>
<proteinExistence type="predicted"/>
<dbReference type="InterPro" id="IPR050585">
    <property type="entry name" value="Xaa-Pro_dipeptidyl-ppase/CocE"/>
</dbReference>
<dbReference type="PANTHER" id="PTHR43056:SF5">
    <property type="entry name" value="PEPTIDASE S9 PROLYL OLIGOPEPTIDASE CATALYTIC DOMAIN-CONTAINING PROTEIN"/>
    <property type="match status" value="1"/>
</dbReference>
<protein>
    <submittedName>
        <fullName evidence="2">Esterase/lipase/thioesterase family active site</fullName>
    </submittedName>
</protein>
<dbReference type="GO" id="GO:0006508">
    <property type="term" value="P:proteolysis"/>
    <property type="evidence" value="ECO:0007669"/>
    <property type="project" value="InterPro"/>
</dbReference>
<evidence type="ECO:0000259" key="1">
    <source>
        <dbReference type="Pfam" id="PF00326"/>
    </source>
</evidence>
<comment type="caution">
    <text evidence="2">The sequence shown here is derived from an EMBL/GenBank/DDBJ whole genome shotgun (WGS) entry which is preliminary data.</text>
</comment>
<dbReference type="SUPFAM" id="SSF69322">
    <property type="entry name" value="Tricorn protease domain 2"/>
    <property type="match status" value="1"/>
</dbReference>
<dbReference type="SUPFAM" id="SSF53474">
    <property type="entry name" value="alpha/beta-Hydrolases"/>
    <property type="match status" value="1"/>
</dbReference>
<reference evidence="3" key="1">
    <citation type="journal article" date="2014" name="Sci. Data">
        <title>Genomes of diverse isolates of the marine cyanobacterium Prochlorococcus.</title>
        <authorList>
            <person name="Biller S."/>
            <person name="Berube P."/>
            <person name="Thompson J."/>
            <person name="Kelly L."/>
            <person name="Roggensack S."/>
            <person name="Awad L."/>
            <person name="Roache-Johnson K."/>
            <person name="Ding H."/>
            <person name="Giovannoni S.J."/>
            <person name="Moore L.R."/>
            <person name="Chisholm S.W."/>
        </authorList>
    </citation>
    <scope>NUCLEOTIDE SEQUENCE [LARGE SCALE GENOMIC DNA]</scope>
    <source>
        <strain evidence="3">GP2</strain>
    </source>
</reference>
<sequence>MSNDDKLKVRQTESKKNAYKELTIIRDIIFWIDVVGEGQNENAIFARPFNDKGAFPQKLTSKKHNIKNNFHGYGGKAYKCINFKNNFYLIWIDQITKAVWFQIFKEAASNYRSQNIYLDSVQEPRQLSKSIDGNFDSSFVISEKNFLYGICEINNRDYLFSLNLKKTKQDIHRIKKFKNFAGELSSNTSARLLSWIEWDSPYMPWDKNDLFFAQIDLDGEVQKIKKFSNKLINAKKNVSFFQPYWISETLLVCSEDSSGWWNLLFLDINEIENIFIKKRVERNLLEYGAPQWVSGITFFSGTIKNLFCLAKKENNLIVEQYKNLKFVKEFSTPFTSISDFSVFRKKVLLKGYGSDFLGIVFEIDFEKKVLSNFSEQIFFDHIKDCSKPETFWFKGFEAQSTHSFLYKPLVENFRKPPLLVRAHSGPTSCFDGSYNSEVQYWTSKGFFVAEVNYGGSSGFGKEYRERLNSKWGIVDSYDCKSLALELIKSNQVDSEKVVIFGNSAGGLTALNCLLCGSIFKAAICKYPVIDLKDMHYNTHRFEKDYLNSLIGNYAKNHDNYINRSPINYINKIKKPILLFHGKKDAVISYKQTLKIQEILIQNNKYSEVIFFDNEGHGFRNIENKEVVMKKSQEFLKNALNI</sequence>
<gene>
    <name evidence="2" type="ORF">EU91_0236</name>
</gene>
<dbReference type="PANTHER" id="PTHR43056">
    <property type="entry name" value="PEPTIDASE S9 PROLYL OLIGOPEPTIDASE"/>
    <property type="match status" value="1"/>
</dbReference>
<dbReference type="OrthoDB" id="108903at2"/>
<dbReference type="AlphaFoldDB" id="A0A0A1ZFU6"/>
<dbReference type="STRING" id="59925.EU91_0236"/>